<dbReference type="KEGG" id="fbl:Fbal_2868"/>
<dbReference type="InterPro" id="IPR002549">
    <property type="entry name" value="AI-2E-like"/>
</dbReference>
<evidence type="ECO:0000256" key="1">
    <source>
        <dbReference type="ARBA" id="ARBA00004651"/>
    </source>
</evidence>
<evidence type="ECO:0008006" key="11">
    <source>
        <dbReference type="Google" id="ProtNLM"/>
    </source>
</evidence>
<comment type="similarity">
    <text evidence="2">Belongs to the autoinducer-2 exporter (AI-2E) (TC 2.A.86) family.</text>
</comment>
<evidence type="ECO:0000256" key="8">
    <source>
        <dbReference type="SAM" id="Phobius"/>
    </source>
</evidence>
<dbReference type="GeneID" id="67183092"/>
<dbReference type="HOGENOM" id="CLU_041771_1_1_6"/>
<name>E1SSR6_FERBD</name>
<reference evidence="9 10" key="1">
    <citation type="journal article" date="2010" name="Stand. Genomic Sci.">
        <title>Complete genome sequence of Ferrimonas balearica type strain (PAT).</title>
        <authorList>
            <person name="Nolan M."/>
            <person name="Sikorski J."/>
            <person name="Davenport K."/>
            <person name="Lucas S."/>
            <person name="Glavina Del Rio T."/>
            <person name="Tice H."/>
            <person name="Cheng J."/>
            <person name="Goodwin L."/>
            <person name="Pitluck S."/>
            <person name="Liolios K."/>
            <person name="Ivanova N."/>
            <person name="Mavromatis K."/>
            <person name="Ovchinnikova G."/>
            <person name="Pati A."/>
            <person name="Chen A."/>
            <person name="Palaniappan K."/>
            <person name="Land M."/>
            <person name="Hauser L."/>
            <person name="Chang Y."/>
            <person name="Jeffries C."/>
            <person name="Tapia R."/>
            <person name="Brettin T."/>
            <person name="Detter J."/>
            <person name="Han C."/>
            <person name="Yasawong M."/>
            <person name="Rohde M."/>
            <person name="Tindall B."/>
            <person name="Goker M."/>
            <person name="Woyke T."/>
            <person name="Bristow J."/>
            <person name="Eisen J."/>
            <person name="Markowitz V."/>
            <person name="Hugenholtz P."/>
            <person name="Kyrpides N."/>
            <person name="Klenk H."/>
            <person name="Lapidus A."/>
        </authorList>
    </citation>
    <scope>NUCLEOTIDE SEQUENCE [LARGE SCALE GENOMIC DNA]</scope>
    <source>
        <strain evidence="10">DSM 9799 / CCM 4581 / KCTC 23876 / PAT</strain>
    </source>
</reference>
<evidence type="ECO:0000313" key="10">
    <source>
        <dbReference type="Proteomes" id="UP000006683"/>
    </source>
</evidence>
<evidence type="ECO:0000256" key="5">
    <source>
        <dbReference type="ARBA" id="ARBA00022692"/>
    </source>
</evidence>
<evidence type="ECO:0000256" key="6">
    <source>
        <dbReference type="ARBA" id="ARBA00022989"/>
    </source>
</evidence>
<proteinExistence type="inferred from homology"/>
<dbReference type="OrthoDB" id="106838at2"/>
<comment type="subcellular location">
    <subcellularLocation>
        <location evidence="1">Cell membrane</location>
        <topology evidence="1">Multi-pass membrane protein</topology>
    </subcellularLocation>
</comment>
<organism evidence="9 10">
    <name type="scientific">Ferrimonas balearica (strain DSM 9799 / CCM 4581 / KCTC 23876 / PAT)</name>
    <dbReference type="NCBI Taxonomy" id="550540"/>
    <lineage>
        <taxon>Bacteria</taxon>
        <taxon>Pseudomonadati</taxon>
        <taxon>Pseudomonadota</taxon>
        <taxon>Gammaproteobacteria</taxon>
        <taxon>Alteromonadales</taxon>
        <taxon>Ferrimonadaceae</taxon>
        <taxon>Ferrimonas</taxon>
    </lineage>
</organism>
<dbReference type="Pfam" id="PF01594">
    <property type="entry name" value="AI-2E_transport"/>
    <property type="match status" value="1"/>
</dbReference>
<keyword evidence="10" id="KW-1185">Reference proteome</keyword>
<protein>
    <recommendedName>
        <fullName evidence="11">Permease</fullName>
    </recommendedName>
</protein>
<feature type="transmembrane region" description="Helical" evidence="8">
    <location>
        <begin position="71"/>
        <end position="94"/>
    </location>
</feature>
<dbReference type="GO" id="GO:0005886">
    <property type="term" value="C:plasma membrane"/>
    <property type="evidence" value="ECO:0007669"/>
    <property type="project" value="UniProtKB-SubCell"/>
</dbReference>
<keyword evidence="3" id="KW-0813">Transport</keyword>
<feature type="transmembrane region" description="Helical" evidence="8">
    <location>
        <begin position="41"/>
        <end position="59"/>
    </location>
</feature>
<feature type="transmembrane region" description="Helical" evidence="8">
    <location>
        <begin position="246"/>
        <end position="265"/>
    </location>
</feature>
<sequence>MSPSQPGSSVERDVIEALIKFGLILVLLIWCFQIIRPFFMPVLWGAILAVALYPLHLGFSRRLGDKPKLSATLITLIALAILLLPTFFVASAMISGASDVAQQLETEAFEVPPPTQKVQQWPVIGERAYEIWQQASHNLERFLTTHAESIKQYLTSVLQTFGGVLSTVALFTFSILISGVFLATGPACGKGIQLMADRLTGHAGSPLPVLAARTVRSVAQGVLGVAFIQAMAAGVGMALMGVPFTGLWTLLILILAIAQLPPILVLAPVIAYVFSVSSGLPAILFTVWSILVSASDGLLKPLLLGKGLNIPTLVILLGAIGGMMMSGIIGLFVGAVVLAVGYTLLEAWLTGEGLQAQSVEKPDKERVNE</sequence>
<evidence type="ECO:0000256" key="4">
    <source>
        <dbReference type="ARBA" id="ARBA00022475"/>
    </source>
</evidence>
<dbReference type="STRING" id="550540.Fbal_2868"/>
<feature type="transmembrane region" description="Helical" evidence="8">
    <location>
        <begin position="161"/>
        <end position="183"/>
    </location>
</feature>
<gene>
    <name evidence="9" type="ordered locus">Fbal_2868</name>
</gene>
<feature type="transmembrane region" description="Helical" evidence="8">
    <location>
        <begin position="272"/>
        <end position="292"/>
    </location>
</feature>
<evidence type="ECO:0000256" key="7">
    <source>
        <dbReference type="ARBA" id="ARBA00023136"/>
    </source>
</evidence>
<feature type="transmembrane region" description="Helical" evidence="8">
    <location>
        <begin position="17"/>
        <end position="35"/>
    </location>
</feature>
<keyword evidence="7 8" id="KW-0472">Membrane</keyword>
<keyword evidence="4" id="KW-1003">Cell membrane</keyword>
<dbReference type="Proteomes" id="UP000006683">
    <property type="component" value="Chromosome"/>
</dbReference>
<evidence type="ECO:0000256" key="3">
    <source>
        <dbReference type="ARBA" id="ARBA00022448"/>
    </source>
</evidence>
<keyword evidence="6 8" id="KW-1133">Transmembrane helix</keyword>
<dbReference type="AlphaFoldDB" id="E1SSR6"/>
<feature type="transmembrane region" description="Helical" evidence="8">
    <location>
        <begin position="312"/>
        <end position="345"/>
    </location>
</feature>
<accession>E1SSR6</accession>
<evidence type="ECO:0000256" key="2">
    <source>
        <dbReference type="ARBA" id="ARBA00009773"/>
    </source>
</evidence>
<dbReference type="eggNOG" id="COG0628">
    <property type="taxonomic scope" value="Bacteria"/>
</dbReference>
<dbReference type="RefSeq" id="WP_013346376.1">
    <property type="nucleotide sequence ID" value="NC_014541.1"/>
</dbReference>
<keyword evidence="5 8" id="KW-0812">Transmembrane</keyword>
<evidence type="ECO:0000313" key="9">
    <source>
        <dbReference type="EMBL" id="ADN77070.1"/>
    </source>
</evidence>
<dbReference type="PANTHER" id="PTHR21716">
    <property type="entry name" value="TRANSMEMBRANE PROTEIN"/>
    <property type="match status" value="1"/>
</dbReference>
<dbReference type="EMBL" id="CP002209">
    <property type="protein sequence ID" value="ADN77070.1"/>
    <property type="molecule type" value="Genomic_DNA"/>
</dbReference>
<dbReference type="PANTHER" id="PTHR21716:SF67">
    <property type="entry name" value="TRANSPORT PROTEIN YDIK-RELATED"/>
    <property type="match status" value="1"/>
</dbReference>